<sequence>MSAKCHKRTLADYDAQILIESWRRHCNAIRPHAFLGDDPVTLSTRNEDFQPSEGFA</sequence>
<protein>
    <submittedName>
        <fullName evidence="1">Uncharacterized protein</fullName>
    </submittedName>
</protein>
<gene>
    <name evidence="1" type="ORF">S01H1_45963</name>
</gene>
<accession>X0VUC0</accession>
<comment type="caution">
    <text evidence="1">The sequence shown here is derived from an EMBL/GenBank/DDBJ whole genome shotgun (WGS) entry which is preliminary data.</text>
</comment>
<evidence type="ECO:0000313" key="1">
    <source>
        <dbReference type="EMBL" id="GAG04146.1"/>
    </source>
</evidence>
<dbReference type="AlphaFoldDB" id="X0VUC0"/>
<organism evidence="1">
    <name type="scientific">marine sediment metagenome</name>
    <dbReference type="NCBI Taxonomy" id="412755"/>
    <lineage>
        <taxon>unclassified sequences</taxon>
        <taxon>metagenomes</taxon>
        <taxon>ecological metagenomes</taxon>
    </lineage>
</organism>
<name>X0VUC0_9ZZZZ</name>
<reference evidence="1" key="1">
    <citation type="journal article" date="2014" name="Front. Microbiol.">
        <title>High frequency of phylogenetically diverse reductive dehalogenase-homologous genes in deep subseafloor sedimentary metagenomes.</title>
        <authorList>
            <person name="Kawai M."/>
            <person name="Futagami T."/>
            <person name="Toyoda A."/>
            <person name="Takaki Y."/>
            <person name="Nishi S."/>
            <person name="Hori S."/>
            <person name="Arai W."/>
            <person name="Tsubouchi T."/>
            <person name="Morono Y."/>
            <person name="Uchiyama I."/>
            <person name="Ito T."/>
            <person name="Fujiyama A."/>
            <person name="Inagaki F."/>
            <person name="Takami H."/>
        </authorList>
    </citation>
    <scope>NUCLEOTIDE SEQUENCE</scope>
    <source>
        <strain evidence="1">Expedition CK06-06</strain>
    </source>
</reference>
<feature type="non-terminal residue" evidence="1">
    <location>
        <position position="56"/>
    </location>
</feature>
<proteinExistence type="predicted"/>
<dbReference type="EMBL" id="BARS01029405">
    <property type="protein sequence ID" value="GAG04146.1"/>
    <property type="molecule type" value="Genomic_DNA"/>
</dbReference>